<evidence type="ECO:0000313" key="4">
    <source>
        <dbReference type="EMBL" id="QBH70072.1"/>
    </source>
</evidence>
<evidence type="ECO:0000256" key="2">
    <source>
        <dbReference type="SAM" id="SignalP"/>
    </source>
</evidence>
<name>A0A481SMH5_9CAEN</name>
<dbReference type="PROSITE" id="PS51670">
    <property type="entry name" value="SHKT"/>
    <property type="match status" value="1"/>
</dbReference>
<dbReference type="Gene3D" id="1.10.10.1870">
    <property type="entry name" value="ShTK domain-like"/>
    <property type="match status" value="1"/>
</dbReference>
<feature type="signal peptide" evidence="2">
    <location>
        <begin position="1"/>
        <end position="20"/>
    </location>
</feature>
<feature type="chain" id="PRO_5019866791" evidence="2">
    <location>
        <begin position="21"/>
        <end position="74"/>
    </location>
</feature>
<dbReference type="InterPro" id="IPR003582">
    <property type="entry name" value="ShKT_dom"/>
</dbReference>
<dbReference type="EMBL" id="MK387106">
    <property type="protein sequence ID" value="QBH70072.1"/>
    <property type="molecule type" value="mRNA"/>
</dbReference>
<feature type="domain" description="ShKT" evidence="3">
    <location>
        <begin position="41"/>
        <end position="74"/>
    </location>
</feature>
<proteinExistence type="evidence at transcript level"/>
<accession>A0A481SMH5</accession>
<evidence type="ECO:0000259" key="3">
    <source>
        <dbReference type="PROSITE" id="PS51670"/>
    </source>
</evidence>
<reference evidence="4" key="1">
    <citation type="journal article" date="2019" name="Toxins">
        <title>A Recurrent Motif: Diversity and Evolution of ShKT Domain Containing Proteins in the Vampire Snail Cumia reticulata.</title>
        <authorList>
            <person name="Gerdol M."/>
            <person name="Cervelli M."/>
            <person name="Mariottini P."/>
            <person name="Oliverio M."/>
            <person name="Dutertre S."/>
            <person name="Modica M.V."/>
        </authorList>
    </citation>
    <scope>NUCLEOTIDE SEQUENCE</scope>
</reference>
<dbReference type="Pfam" id="PF01549">
    <property type="entry name" value="ShK"/>
    <property type="match status" value="1"/>
</dbReference>
<protein>
    <submittedName>
        <fullName evidence="4">ShKL5</fullName>
    </submittedName>
</protein>
<evidence type="ECO:0000256" key="1">
    <source>
        <dbReference type="PROSITE-ProRule" id="PRU01005"/>
    </source>
</evidence>
<sequence length="74" mass="8167">MRAVLAACCLFAVCLLFARGDEKCTETTDDGDAPPPPSGSCVDTENPDNCKAWIRYCDRNTYTQTHCQKTCQLC</sequence>
<keyword evidence="2" id="KW-0732">Signal</keyword>
<organism evidence="4">
    <name type="scientific">Colubraria reticulata</name>
    <dbReference type="NCBI Taxonomy" id="604273"/>
    <lineage>
        <taxon>Eukaryota</taxon>
        <taxon>Metazoa</taxon>
        <taxon>Spiralia</taxon>
        <taxon>Lophotrochozoa</taxon>
        <taxon>Mollusca</taxon>
        <taxon>Gastropoda</taxon>
        <taxon>Caenogastropoda</taxon>
        <taxon>Neogastropoda</taxon>
        <taxon>Buccinoidea</taxon>
        <taxon>Buccinidae</taxon>
        <taxon>Colubraria</taxon>
    </lineage>
</organism>
<comment type="caution">
    <text evidence="1">Lacks conserved residue(s) required for the propagation of feature annotation.</text>
</comment>
<dbReference type="AlphaFoldDB" id="A0A481SMH5"/>